<dbReference type="PANTHER" id="PTHR33711">
    <property type="entry name" value="DIOXYGENASE, PUTATIVE (AFU_ORTHOLOGUE AFUA_2G02910)-RELATED"/>
    <property type="match status" value="1"/>
</dbReference>
<keyword evidence="6" id="KW-0479">Metal-binding</keyword>
<dbReference type="SMART" id="SM00279">
    <property type="entry name" value="HhH2"/>
    <property type="match status" value="1"/>
</dbReference>
<dbReference type="GO" id="GO:0016788">
    <property type="term" value="F:hydrolase activity, acting on ester bonds"/>
    <property type="evidence" value="ECO:0007669"/>
    <property type="project" value="InterPro"/>
</dbReference>
<evidence type="ECO:0000256" key="7">
    <source>
        <dbReference type="ARBA" id="ARBA00022763"/>
    </source>
</evidence>
<dbReference type="Gene3D" id="2.60.130.10">
    <property type="entry name" value="Aromatic compound dioxygenase"/>
    <property type="match status" value="1"/>
</dbReference>
<dbReference type="InterPro" id="IPR008918">
    <property type="entry name" value="HhH2"/>
</dbReference>
<keyword evidence="12" id="KW-0408">Iron</keyword>
<keyword evidence="9" id="KW-0460">Magnesium</keyword>
<feature type="compositionally biased region" description="Polar residues" evidence="15">
    <location>
        <begin position="1"/>
        <end position="10"/>
    </location>
</feature>
<dbReference type="SUPFAM" id="SSF47807">
    <property type="entry name" value="5' to 3' exonuclease, C-terminal subdomain"/>
    <property type="match status" value="1"/>
</dbReference>
<dbReference type="Pfam" id="PF00775">
    <property type="entry name" value="Dioxygenase_C"/>
    <property type="match status" value="1"/>
</dbReference>
<gene>
    <name evidence="19" type="ORF">EW026_g2071</name>
</gene>
<dbReference type="InterPro" id="IPR007535">
    <property type="entry name" value="Catechol_dOase_N"/>
</dbReference>
<feature type="domain" description="XPG N-terminal" evidence="16">
    <location>
        <begin position="323"/>
        <end position="367"/>
    </location>
</feature>
<dbReference type="GO" id="GO:0003677">
    <property type="term" value="F:DNA binding"/>
    <property type="evidence" value="ECO:0007669"/>
    <property type="project" value="InterPro"/>
</dbReference>
<dbReference type="AlphaFoldDB" id="A0A4S4KQF2"/>
<dbReference type="PRINTS" id="PR00853">
    <property type="entry name" value="XPGRADSUPER"/>
</dbReference>
<keyword evidence="7" id="KW-0227">DNA damage</keyword>
<dbReference type="SUPFAM" id="SSF88723">
    <property type="entry name" value="PIN domain-like"/>
    <property type="match status" value="1"/>
</dbReference>
<dbReference type="CDD" id="cd09901">
    <property type="entry name" value="H3TH_FEN1-like"/>
    <property type="match status" value="1"/>
</dbReference>
<evidence type="ECO:0008006" key="21">
    <source>
        <dbReference type="Google" id="ProtNLM"/>
    </source>
</evidence>
<protein>
    <recommendedName>
        <fullName evidence="21">Exonuclease 1</fullName>
    </recommendedName>
</protein>
<dbReference type="InterPro" id="IPR006084">
    <property type="entry name" value="XPG/Rad2"/>
</dbReference>
<evidence type="ECO:0000256" key="14">
    <source>
        <dbReference type="ARBA" id="ARBA00023242"/>
    </source>
</evidence>
<accession>A0A4S4KQF2</accession>
<dbReference type="SUPFAM" id="SSF49482">
    <property type="entry name" value="Aromatic compound dioxygenase"/>
    <property type="match status" value="1"/>
</dbReference>
<feature type="region of interest" description="Disordered" evidence="15">
    <location>
        <begin position="643"/>
        <end position="664"/>
    </location>
</feature>
<dbReference type="Pfam" id="PF00752">
    <property type="entry name" value="XPG_N"/>
    <property type="match status" value="1"/>
</dbReference>
<dbReference type="InterPro" id="IPR015889">
    <property type="entry name" value="Intradiol_dOase_core"/>
</dbReference>
<comment type="cofactor">
    <cofactor evidence="2">
        <name>Fe(3+)</name>
        <dbReference type="ChEBI" id="CHEBI:29034"/>
    </cofactor>
</comment>
<dbReference type="GO" id="GO:0004518">
    <property type="term" value="F:nuclease activity"/>
    <property type="evidence" value="ECO:0007669"/>
    <property type="project" value="UniProtKB-KW"/>
</dbReference>
<evidence type="ECO:0000256" key="13">
    <source>
        <dbReference type="ARBA" id="ARBA00023204"/>
    </source>
</evidence>
<dbReference type="PROSITE" id="PS00841">
    <property type="entry name" value="XPG_1"/>
    <property type="match status" value="1"/>
</dbReference>
<keyword evidence="11" id="KW-0560">Oxidoreductase</keyword>
<evidence type="ECO:0000256" key="11">
    <source>
        <dbReference type="ARBA" id="ARBA00023002"/>
    </source>
</evidence>
<dbReference type="InterPro" id="IPR006085">
    <property type="entry name" value="XPG_DNA_repair_N"/>
</dbReference>
<organism evidence="19 20">
    <name type="scientific">Hermanssonia centrifuga</name>
    <dbReference type="NCBI Taxonomy" id="98765"/>
    <lineage>
        <taxon>Eukaryota</taxon>
        <taxon>Fungi</taxon>
        <taxon>Dikarya</taxon>
        <taxon>Basidiomycota</taxon>
        <taxon>Agaricomycotina</taxon>
        <taxon>Agaricomycetes</taxon>
        <taxon>Polyporales</taxon>
        <taxon>Meruliaceae</taxon>
        <taxon>Hermanssonia</taxon>
    </lineage>
</organism>
<dbReference type="Proteomes" id="UP000309038">
    <property type="component" value="Unassembled WGS sequence"/>
</dbReference>
<evidence type="ECO:0000256" key="5">
    <source>
        <dbReference type="ARBA" id="ARBA00022722"/>
    </source>
</evidence>
<keyword evidence="5" id="KW-0540">Nuclease</keyword>
<name>A0A4S4KQF2_9APHY</name>
<evidence type="ECO:0000256" key="6">
    <source>
        <dbReference type="ARBA" id="ARBA00022723"/>
    </source>
</evidence>
<keyword evidence="8" id="KW-0378">Hydrolase</keyword>
<dbReference type="InterPro" id="IPR050770">
    <property type="entry name" value="Intradiol_RC_Dioxygenase"/>
</dbReference>
<dbReference type="FunFam" id="1.10.150.20:FF:000011">
    <property type="entry name" value="exonuclease 1"/>
    <property type="match status" value="1"/>
</dbReference>
<dbReference type="EMBL" id="SGPJ01000049">
    <property type="protein sequence ID" value="THH00481.1"/>
    <property type="molecule type" value="Genomic_DNA"/>
</dbReference>
<dbReference type="GO" id="GO:0005634">
    <property type="term" value="C:nucleus"/>
    <property type="evidence" value="ECO:0007669"/>
    <property type="project" value="UniProtKB-SubCell"/>
</dbReference>
<keyword evidence="14" id="KW-0539">Nucleus</keyword>
<dbReference type="InterPro" id="IPR029060">
    <property type="entry name" value="PIN-like_dom_sf"/>
</dbReference>
<evidence type="ECO:0000256" key="1">
    <source>
        <dbReference type="ARBA" id="ARBA00001946"/>
    </source>
</evidence>
<dbReference type="GO" id="GO:0006281">
    <property type="term" value="P:DNA repair"/>
    <property type="evidence" value="ECO:0007669"/>
    <property type="project" value="UniProtKB-KW"/>
</dbReference>
<feature type="domain" description="Catechol dioxygenase N-terminal" evidence="18">
    <location>
        <begin position="48"/>
        <end position="120"/>
    </location>
</feature>
<evidence type="ECO:0000256" key="10">
    <source>
        <dbReference type="ARBA" id="ARBA00022964"/>
    </source>
</evidence>
<dbReference type="Pfam" id="PF04444">
    <property type="entry name" value="Dioxygenase_N"/>
    <property type="match status" value="1"/>
</dbReference>
<dbReference type="InterPro" id="IPR019974">
    <property type="entry name" value="XPG_CS"/>
</dbReference>
<dbReference type="GO" id="GO:0008199">
    <property type="term" value="F:ferric iron binding"/>
    <property type="evidence" value="ECO:0007669"/>
    <property type="project" value="InterPro"/>
</dbReference>
<reference evidence="19 20" key="1">
    <citation type="submission" date="2019-02" db="EMBL/GenBank/DDBJ databases">
        <title>Genome sequencing of the rare red list fungi Phlebia centrifuga.</title>
        <authorList>
            <person name="Buettner E."/>
            <person name="Kellner H."/>
        </authorList>
    </citation>
    <scope>NUCLEOTIDE SEQUENCE [LARGE SCALE GENOMIC DNA]</scope>
    <source>
        <strain evidence="19 20">DSM 108282</strain>
    </source>
</reference>
<keyword evidence="20" id="KW-1185">Reference proteome</keyword>
<feature type="domain" description="Intradiol ring-cleavage dioxygenases" evidence="17">
    <location>
        <begin position="147"/>
        <end position="311"/>
    </location>
</feature>
<comment type="subcellular location">
    <subcellularLocation>
        <location evidence="3">Nucleus</location>
    </subcellularLocation>
</comment>
<keyword evidence="13" id="KW-0234">DNA repair</keyword>
<keyword evidence="10" id="KW-0223">Dioxygenase</keyword>
<evidence type="ECO:0000259" key="16">
    <source>
        <dbReference type="Pfam" id="PF00752"/>
    </source>
</evidence>
<evidence type="ECO:0000259" key="18">
    <source>
        <dbReference type="Pfam" id="PF04444"/>
    </source>
</evidence>
<evidence type="ECO:0000256" key="4">
    <source>
        <dbReference type="ARBA" id="ARBA00007825"/>
    </source>
</evidence>
<dbReference type="InterPro" id="IPR000627">
    <property type="entry name" value="Intradiol_dOase_C"/>
</dbReference>
<dbReference type="Gene3D" id="3.40.50.1010">
    <property type="entry name" value="5'-nuclease"/>
    <property type="match status" value="1"/>
</dbReference>
<evidence type="ECO:0000256" key="12">
    <source>
        <dbReference type="ARBA" id="ARBA00023004"/>
    </source>
</evidence>
<evidence type="ECO:0000313" key="20">
    <source>
        <dbReference type="Proteomes" id="UP000309038"/>
    </source>
</evidence>
<comment type="caution">
    <text evidence="19">The sequence shown here is derived from an EMBL/GenBank/DDBJ whole genome shotgun (WGS) entry which is preliminary data.</text>
</comment>
<evidence type="ECO:0000259" key="17">
    <source>
        <dbReference type="Pfam" id="PF00775"/>
    </source>
</evidence>
<evidence type="ECO:0000256" key="9">
    <source>
        <dbReference type="ARBA" id="ARBA00022842"/>
    </source>
</evidence>
<evidence type="ECO:0000256" key="15">
    <source>
        <dbReference type="SAM" id="MobiDB-lite"/>
    </source>
</evidence>
<dbReference type="GO" id="GO:0018576">
    <property type="term" value="F:catechol 1,2-dioxygenase activity"/>
    <property type="evidence" value="ECO:0007669"/>
    <property type="project" value="InterPro"/>
</dbReference>
<evidence type="ECO:0000256" key="3">
    <source>
        <dbReference type="ARBA" id="ARBA00004123"/>
    </source>
</evidence>
<dbReference type="PANTHER" id="PTHR33711:SF7">
    <property type="entry name" value="INTRADIOL RING-CLEAVAGE DIOXYGENASES DOMAIN-CONTAINING PROTEIN-RELATED"/>
    <property type="match status" value="1"/>
</dbReference>
<sequence>MSSSDENQPSVKKAIPNGLPPPPMELPYPDKPELITSNMLKLVDLTPDERHKFLVKNLVTHLHQFVNETSITTEEWMNTIQFLTRVGQTCTPIRQEFILLSDVLGVSALVDAINNPTVKGGTASSVLGPFFTEDALDVALGGSIASEGKGDYMYVEGRVISTDGTPIPDAIIETWETDENGFYDTQYLERDKPDCRGRLHSGPEGKFGYRAVVPVPYPIPGDGPVGELLVALGRHNMRPNHLHLMVEAPGFRKLITALYPEGDEWLSSDAVFGVKKSLVVKLTEVKDDTEARQRGFPRGGSFKLLKFDIVLVPEAESQAALEEATHYAMHRVRLLRYHNITPYIVFDGGPLPAKKGTESDRKKKREENLARANALAAQGKHTQARDFYVKCADVTPQMAFQFIKALRAEAVSYVVAPYEADAQMAYMERIGNVLLKLDTVESTVTSISRDDFASFASPAGISFLGWSDVQFRAMAILSGCDYLPSIPGIGLKTAYALLKKHKTAENVIRTLQAEGKKVVPKGYLQAFKLAEKVFLHQRVYDPTLQVLVNLTEIPGGESWDEENEAHVGGYIEPVLAKEVAEGDVCPITLLPMEDINPTFVPRALKPIPMNSMNLPRSDARKGKGKMILPEKAKSTSLLTFFSPKSKMETPPKSSSRPTPPHIGSRAKICVPIAGRSSGKRTLADLMEEDMSAKRKKHNDKKRPTDRTLSTATSKFFSGTPLSIAKDRPVRNDSLGIAGPSRLQHFSKGKENICLVDEDDVDEISMDEDPDPMGIARVIITLTSR</sequence>
<dbReference type="GO" id="GO:0009712">
    <property type="term" value="P:catechol-containing compound metabolic process"/>
    <property type="evidence" value="ECO:0007669"/>
    <property type="project" value="InterPro"/>
</dbReference>
<proteinExistence type="inferred from homology"/>
<evidence type="ECO:0000256" key="8">
    <source>
        <dbReference type="ARBA" id="ARBA00022801"/>
    </source>
</evidence>
<evidence type="ECO:0000256" key="2">
    <source>
        <dbReference type="ARBA" id="ARBA00001965"/>
    </source>
</evidence>
<comment type="cofactor">
    <cofactor evidence="1">
        <name>Mg(2+)</name>
        <dbReference type="ChEBI" id="CHEBI:18420"/>
    </cofactor>
</comment>
<dbReference type="InterPro" id="IPR036279">
    <property type="entry name" value="5-3_exonuclease_C_sf"/>
</dbReference>
<dbReference type="Gene3D" id="1.10.150.20">
    <property type="entry name" value="5' to 3' exonuclease, C-terminal subdomain"/>
    <property type="match status" value="1"/>
</dbReference>
<evidence type="ECO:0000313" key="19">
    <source>
        <dbReference type="EMBL" id="THH00481.1"/>
    </source>
</evidence>
<feature type="region of interest" description="Disordered" evidence="15">
    <location>
        <begin position="1"/>
        <end position="25"/>
    </location>
</feature>
<comment type="similarity">
    <text evidence="4">Belongs to the intradiol ring-cleavage dioxygenase family.</text>
</comment>